<feature type="transmembrane region" description="Helical" evidence="2">
    <location>
        <begin position="162"/>
        <end position="185"/>
    </location>
</feature>
<keyword evidence="2" id="KW-0812">Transmembrane</keyword>
<proteinExistence type="predicted"/>
<dbReference type="EMBL" id="JAMTCK010000017">
    <property type="protein sequence ID" value="MCP2169246.1"/>
    <property type="molecule type" value="Genomic_DNA"/>
</dbReference>
<evidence type="ECO:0000256" key="2">
    <source>
        <dbReference type="SAM" id="Phobius"/>
    </source>
</evidence>
<feature type="region of interest" description="Disordered" evidence="1">
    <location>
        <begin position="93"/>
        <end position="156"/>
    </location>
</feature>
<evidence type="ECO:0008006" key="5">
    <source>
        <dbReference type="Google" id="ProtNLM"/>
    </source>
</evidence>
<dbReference type="Pfam" id="PF10801">
    <property type="entry name" value="DUF2537"/>
    <property type="match status" value="1"/>
</dbReference>
<name>A0AAE3GJ95_9PSEU</name>
<protein>
    <recommendedName>
        <fullName evidence="5">DUF2537 domain-containing protein</fullName>
    </recommendedName>
</protein>
<keyword evidence="2" id="KW-1133">Transmembrane helix</keyword>
<dbReference type="InterPro" id="IPR024244">
    <property type="entry name" value="DUF2537"/>
</dbReference>
<feature type="transmembrane region" description="Helical" evidence="2">
    <location>
        <begin position="192"/>
        <end position="212"/>
    </location>
</feature>
<evidence type="ECO:0000313" key="3">
    <source>
        <dbReference type="EMBL" id="MCP2169246.1"/>
    </source>
</evidence>
<keyword evidence="2" id="KW-0472">Membrane</keyword>
<dbReference type="AlphaFoldDB" id="A0AAE3GJ95"/>
<dbReference type="Proteomes" id="UP001206128">
    <property type="component" value="Unassembled WGS sequence"/>
</dbReference>
<accession>A0AAE3GJ95</accession>
<gene>
    <name evidence="3" type="ORF">LX83_006130</name>
</gene>
<feature type="transmembrane region" description="Helical" evidence="2">
    <location>
        <begin position="218"/>
        <end position="241"/>
    </location>
</feature>
<evidence type="ECO:0000313" key="4">
    <source>
        <dbReference type="Proteomes" id="UP001206128"/>
    </source>
</evidence>
<feature type="compositionally biased region" description="Basic and acidic residues" evidence="1">
    <location>
        <begin position="105"/>
        <end position="122"/>
    </location>
</feature>
<feature type="compositionally biased region" description="Low complexity" evidence="1">
    <location>
        <begin position="135"/>
        <end position="145"/>
    </location>
</feature>
<keyword evidence="4" id="KW-1185">Reference proteome</keyword>
<reference evidence="3" key="1">
    <citation type="submission" date="2022-06" db="EMBL/GenBank/DDBJ databases">
        <title>Genomic Encyclopedia of Archaeal and Bacterial Type Strains, Phase II (KMG-II): from individual species to whole genera.</title>
        <authorList>
            <person name="Goeker M."/>
        </authorList>
    </citation>
    <scope>NUCLEOTIDE SEQUENCE</scope>
    <source>
        <strain evidence="3">DSM 43935</strain>
    </source>
</reference>
<sequence>MELRAKGGRAVLAGRSGSEVHEVDPRSLPLGSGLVDALHEWAKVAEAVRRAGQAAEGTAGALVGRRGRQLASRVAEVMRTPVAYTNPMNGEVAVVEVPPATPTPDRPRPDRPDQPGHADRSADQPTGTAGGGAAEAGAEDAASGQPPAGAWAVTQPAEPTPWGTGLTVSAFVAVIVVLTIVALSVGLAETSVLLALVANVLVVGGIAPSVWLARRVPVWRWVSYGVTAGVALAWLGLLLSLL</sequence>
<evidence type="ECO:0000256" key="1">
    <source>
        <dbReference type="SAM" id="MobiDB-lite"/>
    </source>
</evidence>
<comment type="caution">
    <text evidence="3">The sequence shown here is derived from an EMBL/GenBank/DDBJ whole genome shotgun (WGS) entry which is preliminary data.</text>
</comment>
<dbReference type="RefSeq" id="WP_253777853.1">
    <property type="nucleotide sequence ID" value="NZ_JAMTCK010000017.1"/>
</dbReference>
<organism evidence="3 4">
    <name type="scientific">Goodfellowiella coeruleoviolacea</name>
    <dbReference type="NCBI Taxonomy" id="334858"/>
    <lineage>
        <taxon>Bacteria</taxon>
        <taxon>Bacillati</taxon>
        <taxon>Actinomycetota</taxon>
        <taxon>Actinomycetes</taxon>
        <taxon>Pseudonocardiales</taxon>
        <taxon>Pseudonocardiaceae</taxon>
        <taxon>Goodfellowiella</taxon>
    </lineage>
</organism>